<dbReference type="PROSITE" id="PS51077">
    <property type="entry name" value="HTH_ICLR"/>
    <property type="match status" value="1"/>
</dbReference>
<dbReference type="PROSITE" id="PS51078">
    <property type="entry name" value="ICLR_ED"/>
    <property type="match status" value="1"/>
</dbReference>
<evidence type="ECO:0000256" key="1">
    <source>
        <dbReference type="ARBA" id="ARBA00023015"/>
    </source>
</evidence>
<keyword evidence="1" id="KW-0805">Transcription regulation</keyword>
<protein>
    <submittedName>
        <fullName evidence="6">IclR family transcriptional regulator</fullName>
    </submittedName>
</protein>
<evidence type="ECO:0000259" key="5">
    <source>
        <dbReference type="PROSITE" id="PS51078"/>
    </source>
</evidence>
<dbReference type="InterPro" id="IPR014757">
    <property type="entry name" value="Tscrpt_reg_IclR_C"/>
</dbReference>
<reference evidence="6 7" key="1">
    <citation type="submission" date="2019-03" db="EMBL/GenBank/DDBJ databases">
        <title>Genomics of glacier-inhabiting Cryobacterium strains.</title>
        <authorList>
            <person name="Liu Q."/>
            <person name="Xin Y.-H."/>
        </authorList>
    </citation>
    <scope>NUCLEOTIDE SEQUENCE [LARGE SCALE GENOMIC DNA]</scope>
    <source>
        <strain evidence="6 7">RHLT2-21</strain>
    </source>
</reference>
<feature type="domain" description="HTH iclR-type" evidence="4">
    <location>
        <begin position="2"/>
        <end position="63"/>
    </location>
</feature>
<dbReference type="Gene3D" id="3.30.450.40">
    <property type="match status" value="1"/>
</dbReference>
<dbReference type="GO" id="GO:0003677">
    <property type="term" value="F:DNA binding"/>
    <property type="evidence" value="ECO:0007669"/>
    <property type="project" value="UniProtKB-KW"/>
</dbReference>
<dbReference type="InterPro" id="IPR036390">
    <property type="entry name" value="WH_DNA-bd_sf"/>
</dbReference>
<keyword evidence="2" id="KW-0238">DNA-binding</keyword>
<dbReference type="InterPro" id="IPR029016">
    <property type="entry name" value="GAF-like_dom_sf"/>
</dbReference>
<dbReference type="InterPro" id="IPR036388">
    <property type="entry name" value="WH-like_DNA-bd_sf"/>
</dbReference>
<dbReference type="Pfam" id="PF09339">
    <property type="entry name" value="HTH_IclR"/>
    <property type="match status" value="1"/>
</dbReference>
<name>A0A4R8W2D1_9MICO</name>
<dbReference type="SMART" id="SM00346">
    <property type="entry name" value="HTH_ICLR"/>
    <property type="match status" value="1"/>
</dbReference>
<dbReference type="RefSeq" id="WP_134510331.1">
    <property type="nucleotide sequence ID" value="NZ_SOFM01000043.1"/>
</dbReference>
<sequence length="257" mass="27167">MIQAIDRAAKVLAALQGARHLGITALSADLGLPASTVHGIVKSLQGHGLVAKEPGGNRYMLGPALLKLSNVYLDTLDVRARSMRWTLELARRTGLSTRLGVALFDEVIIIHHNQRPDGSQQMPETGLSIPAHASAMGKVLLAYTPEHERELLGRPLRSLTGSTVIDPEVLAVQLAEIASYGIATEEDEAVLGESSVAAPVVDSRGNVIAAVAVVIPSSEWPPDSSILNGLRETARNISRELGAATWPPRAPAPTAEA</sequence>
<dbReference type="InterPro" id="IPR050707">
    <property type="entry name" value="HTH_MetabolicPath_Reg"/>
</dbReference>
<comment type="caution">
    <text evidence="6">The sequence shown here is derived from an EMBL/GenBank/DDBJ whole genome shotgun (WGS) entry which is preliminary data.</text>
</comment>
<feature type="domain" description="IclR-ED" evidence="5">
    <location>
        <begin position="64"/>
        <end position="243"/>
    </location>
</feature>
<proteinExistence type="predicted"/>
<evidence type="ECO:0000256" key="2">
    <source>
        <dbReference type="ARBA" id="ARBA00023125"/>
    </source>
</evidence>
<keyword evidence="3" id="KW-0804">Transcription</keyword>
<dbReference type="EMBL" id="SOFM01000043">
    <property type="protein sequence ID" value="TFC01167.1"/>
    <property type="molecule type" value="Genomic_DNA"/>
</dbReference>
<accession>A0A4R8W2D1</accession>
<dbReference type="SUPFAM" id="SSF55781">
    <property type="entry name" value="GAF domain-like"/>
    <property type="match status" value="1"/>
</dbReference>
<evidence type="ECO:0000259" key="4">
    <source>
        <dbReference type="PROSITE" id="PS51077"/>
    </source>
</evidence>
<dbReference type="PANTHER" id="PTHR30136:SF24">
    <property type="entry name" value="HTH-TYPE TRANSCRIPTIONAL REPRESSOR ALLR"/>
    <property type="match status" value="1"/>
</dbReference>
<dbReference type="GO" id="GO:0003700">
    <property type="term" value="F:DNA-binding transcription factor activity"/>
    <property type="evidence" value="ECO:0007669"/>
    <property type="project" value="TreeGrafter"/>
</dbReference>
<dbReference type="Gene3D" id="1.10.10.10">
    <property type="entry name" value="Winged helix-like DNA-binding domain superfamily/Winged helix DNA-binding domain"/>
    <property type="match status" value="1"/>
</dbReference>
<keyword evidence="7" id="KW-1185">Reference proteome</keyword>
<dbReference type="Pfam" id="PF01614">
    <property type="entry name" value="IclR_C"/>
    <property type="match status" value="1"/>
</dbReference>
<evidence type="ECO:0000256" key="3">
    <source>
        <dbReference type="ARBA" id="ARBA00023163"/>
    </source>
</evidence>
<dbReference type="PANTHER" id="PTHR30136">
    <property type="entry name" value="HELIX-TURN-HELIX TRANSCRIPTIONAL REGULATOR, ICLR FAMILY"/>
    <property type="match status" value="1"/>
</dbReference>
<organism evidence="6 7">
    <name type="scientific">Cryobacterium mannosilyticum</name>
    <dbReference type="NCBI Taxonomy" id="1259190"/>
    <lineage>
        <taxon>Bacteria</taxon>
        <taxon>Bacillati</taxon>
        <taxon>Actinomycetota</taxon>
        <taxon>Actinomycetes</taxon>
        <taxon>Micrococcales</taxon>
        <taxon>Microbacteriaceae</taxon>
        <taxon>Cryobacterium</taxon>
    </lineage>
</organism>
<dbReference type="Proteomes" id="UP000297643">
    <property type="component" value="Unassembled WGS sequence"/>
</dbReference>
<dbReference type="AlphaFoldDB" id="A0A4R8W2D1"/>
<dbReference type="SUPFAM" id="SSF46785">
    <property type="entry name" value="Winged helix' DNA-binding domain"/>
    <property type="match status" value="1"/>
</dbReference>
<evidence type="ECO:0000313" key="7">
    <source>
        <dbReference type="Proteomes" id="UP000297643"/>
    </source>
</evidence>
<dbReference type="GO" id="GO:0045892">
    <property type="term" value="P:negative regulation of DNA-templated transcription"/>
    <property type="evidence" value="ECO:0007669"/>
    <property type="project" value="TreeGrafter"/>
</dbReference>
<evidence type="ECO:0000313" key="6">
    <source>
        <dbReference type="EMBL" id="TFC01167.1"/>
    </source>
</evidence>
<gene>
    <name evidence="6" type="ORF">E3O32_13440</name>
</gene>
<dbReference type="InterPro" id="IPR005471">
    <property type="entry name" value="Tscrpt_reg_IclR_N"/>
</dbReference>